<comment type="similarity">
    <text evidence="3">Belongs to the isocitrate and isopropylmalate dehydrogenases family.</text>
</comment>
<dbReference type="Pfam" id="PF00180">
    <property type="entry name" value="Iso_dh"/>
    <property type="match status" value="1"/>
</dbReference>
<evidence type="ECO:0000256" key="3">
    <source>
        <dbReference type="ARBA" id="ARBA00007769"/>
    </source>
</evidence>
<dbReference type="InterPro" id="IPR024084">
    <property type="entry name" value="IsoPropMal-DH-like_dom"/>
</dbReference>
<evidence type="ECO:0000256" key="8">
    <source>
        <dbReference type="ARBA" id="ARBA00022723"/>
    </source>
</evidence>
<evidence type="ECO:0000256" key="6">
    <source>
        <dbReference type="ARBA" id="ARBA00022430"/>
    </source>
</evidence>
<comment type="caution">
    <text evidence="15">The sequence shown here is derived from an EMBL/GenBank/DDBJ whole genome shotgun (WGS) entry which is preliminary data.</text>
</comment>
<evidence type="ECO:0000256" key="7">
    <source>
        <dbReference type="ARBA" id="ARBA00022605"/>
    </source>
</evidence>
<keyword evidence="8" id="KW-0479">Metal-binding</keyword>
<feature type="domain" description="Isopropylmalate dehydrogenase-like" evidence="14">
    <location>
        <begin position="3"/>
        <end position="324"/>
    </location>
</feature>
<organism evidence="15 16">
    <name type="scientific">Methanosalsum natronophilum</name>
    <dbReference type="NCBI Taxonomy" id="768733"/>
    <lineage>
        <taxon>Archaea</taxon>
        <taxon>Methanobacteriati</taxon>
        <taxon>Methanobacteriota</taxon>
        <taxon>Stenosarchaea group</taxon>
        <taxon>Methanomicrobia</taxon>
        <taxon>Methanosarcinales</taxon>
        <taxon>Methanosarcinaceae</taxon>
        <taxon>Methanosalsum</taxon>
    </lineage>
</organism>
<dbReference type="PANTHER" id="PTHR11835">
    <property type="entry name" value="DECARBOXYLATING DEHYDROGENASES-ISOCITRATE, ISOPROPYLMALATE, TARTRATE"/>
    <property type="match status" value="1"/>
</dbReference>
<keyword evidence="6" id="KW-0432">Leucine biosynthesis</keyword>
<dbReference type="GO" id="GO:0006099">
    <property type="term" value="P:tricarboxylic acid cycle"/>
    <property type="evidence" value="ECO:0007669"/>
    <property type="project" value="TreeGrafter"/>
</dbReference>
<gene>
    <name evidence="15" type="ORF">D5R95_00250</name>
</gene>
<sequence>MKKIAVIEGDGIGREVIPQALKVLNALEFEFEKIELNVGYSRWETTGEAISDDDINTLKECDCILFGAITTPNDPDYKSLLLRIRKELELYANVRPIRPIAAITGAVGHKNFDLVIVRENTECLYAGLEEIYEDRAYTTRVITRNGSERVAKYACKLANARRKHLTIVHKSNVIKSDKLFLETCQEIADKEKINFDDRLVDSMAFSLITEPWKYDVLVTTNMFGDILSDLSGALVGSLGLLPSANIGLNQAFFEPVHGSAPDIAGENKANPIAAILSTKMMLEWCQEFEKASMIEEAINQTLCRNIRTPDIGGHSTTDAFGDAVAEYIKDTISSNSK</sequence>
<dbReference type="NCBIfam" id="TIGR02088">
    <property type="entry name" value="LEU3_arch"/>
    <property type="match status" value="1"/>
</dbReference>
<dbReference type="EC" id="1.1.1.85" evidence="5"/>
<dbReference type="InterPro" id="IPR011828">
    <property type="entry name" value="LEU3_arc"/>
</dbReference>
<dbReference type="Proteomes" id="UP000284763">
    <property type="component" value="Unassembled WGS sequence"/>
</dbReference>
<comment type="cofactor">
    <cofactor evidence="2">
        <name>Mg(2+)</name>
        <dbReference type="ChEBI" id="CHEBI:18420"/>
    </cofactor>
</comment>
<evidence type="ECO:0000313" key="15">
    <source>
        <dbReference type="EMBL" id="RQD92708.1"/>
    </source>
</evidence>
<dbReference type="GO" id="GO:0051287">
    <property type="term" value="F:NAD binding"/>
    <property type="evidence" value="ECO:0007669"/>
    <property type="project" value="InterPro"/>
</dbReference>
<dbReference type="InterPro" id="IPR019818">
    <property type="entry name" value="IsoCit/isopropylmalate_DH_CS"/>
</dbReference>
<keyword evidence="7" id="KW-0028">Amino-acid biosynthesis</keyword>
<dbReference type="GO" id="GO:0000287">
    <property type="term" value="F:magnesium ion binding"/>
    <property type="evidence" value="ECO:0007669"/>
    <property type="project" value="InterPro"/>
</dbReference>
<evidence type="ECO:0000256" key="12">
    <source>
        <dbReference type="ARBA" id="ARBA00023211"/>
    </source>
</evidence>
<evidence type="ECO:0000256" key="10">
    <source>
        <dbReference type="ARBA" id="ARBA00023002"/>
    </source>
</evidence>
<keyword evidence="12" id="KW-0464">Manganese</keyword>
<comment type="subunit">
    <text evidence="4">Homodimer.</text>
</comment>
<evidence type="ECO:0000256" key="2">
    <source>
        <dbReference type="ARBA" id="ARBA00001946"/>
    </source>
</evidence>
<dbReference type="PROSITE" id="PS00470">
    <property type="entry name" value="IDH_IMDH"/>
    <property type="match status" value="1"/>
</dbReference>
<keyword evidence="13" id="KW-0100">Branched-chain amino acid biosynthesis</keyword>
<keyword evidence="11" id="KW-0520">NAD</keyword>
<dbReference type="EMBL" id="QZAB01000021">
    <property type="protein sequence ID" value="RQD92708.1"/>
    <property type="molecule type" value="Genomic_DNA"/>
</dbReference>
<dbReference type="SMART" id="SM01329">
    <property type="entry name" value="Iso_dh"/>
    <property type="match status" value="1"/>
</dbReference>
<name>A0A424Z4L9_9EURY</name>
<dbReference type="GO" id="GO:0004449">
    <property type="term" value="F:isocitrate dehydrogenase (NAD+) activity"/>
    <property type="evidence" value="ECO:0007669"/>
    <property type="project" value="TreeGrafter"/>
</dbReference>
<evidence type="ECO:0000256" key="1">
    <source>
        <dbReference type="ARBA" id="ARBA00001936"/>
    </source>
</evidence>
<keyword evidence="10" id="KW-0560">Oxidoreductase</keyword>
<accession>A0A424Z4L9</accession>
<keyword evidence="9" id="KW-0460">Magnesium</keyword>
<evidence type="ECO:0000256" key="13">
    <source>
        <dbReference type="ARBA" id="ARBA00023304"/>
    </source>
</evidence>
<evidence type="ECO:0000256" key="9">
    <source>
        <dbReference type="ARBA" id="ARBA00022842"/>
    </source>
</evidence>
<dbReference type="AlphaFoldDB" id="A0A424Z4L9"/>
<proteinExistence type="inferred from homology"/>
<comment type="cofactor">
    <cofactor evidence="1">
        <name>Mn(2+)</name>
        <dbReference type="ChEBI" id="CHEBI:29035"/>
    </cofactor>
</comment>
<reference evidence="15 16" key="1">
    <citation type="submission" date="2018-08" db="EMBL/GenBank/DDBJ databases">
        <title>The metabolism and importance of syntrophic acetate oxidation coupled to methane or sulfide production in haloalkaline environments.</title>
        <authorList>
            <person name="Timmers P.H.A."/>
            <person name="Vavourakis C.D."/>
            <person name="Sorokin D.Y."/>
            <person name="Sinninghe Damste J.S."/>
            <person name="Muyzer G."/>
            <person name="Stams A.J.M."/>
            <person name="Plugge C.M."/>
        </authorList>
    </citation>
    <scope>NUCLEOTIDE SEQUENCE [LARGE SCALE GENOMIC DNA]</scope>
    <source>
        <strain evidence="15">MSAO_Arc3</strain>
    </source>
</reference>
<evidence type="ECO:0000256" key="11">
    <source>
        <dbReference type="ARBA" id="ARBA00023027"/>
    </source>
</evidence>
<evidence type="ECO:0000313" key="16">
    <source>
        <dbReference type="Proteomes" id="UP000284763"/>
    </source>
</evidence>
<dbReference type="FunFam" id="3.40.718.10:FF:000006">
    <property type="entry name" value="3-isopropylmalate dehydrogenase"/>
    <property type="match status" value="1"/>
</dbReference>
<dbReference type="Gene3D" id="3.40.718.10">
    <property type="entry name" value="Isopropylmalate Dehydrogenase"/>
    <property type="match status" value="1"/>
</dbReference>
<dbReference type="GO" id="GO:0009098">
    <property type="term" value="P:L-leucine biosynthetic process"/>
    <property type="evidence" value="ECO:0007669"/>
    <property type="project" value="UniProtKB-KW"/>
</dbReference>
<evidence type="ECO:0000259" key="14">
    <source>
        <dbReference type="SMART" id="SM01329"/>
    </source>
</evidence>
<dbReference type="SUPFAM" id="SSF53659">
    <property type="entry name" value="Isocitrate/Isopropylmalate dehydrogenase-like"/>
    <property type="match status" value="1"/>
</dbReference>
<dbReference type="PANTHER" id="PTHR11835:SF34">
    <property type="entry name" value="ISOCITRATE DEHYDROGENASE [NAD] SUBUNIT ALPHA, MITOCHONDRIAL"/>
    <property type="match status" value="1"/>
</dbReference>
<protein>
    <recommendedName>
        <fullName evidence="5">3-isopropylmalate dehydrogenase</fullName>
        <ecNumber evidence="5">1.1.1.85</ecNumber>
    </recommendedName>
</protein>
<dbReference type="GO" id="GO:0006102">
    <property type="term" value="P:isocitrate metabolic process"/>
    <property type="evidence" value="ECO:0007669"/>
    <property type="project" value="TreeGrafter"/>
</dbReference>
<evidence type="ECO:0000256" key="4">
    <source>
        <dbReference type="ARBA" id="ARBA00011738"/>
    </source>
</evidence>
<evidence type="ECO:0000256" key="5">
    <source>
        <dbReference type="ARBA" id="ARBA00013101"/>
    </source>
</evidence>
<dbReference type="GO" id="GO:0003862">
    <property type="term" value="F:3-isopropylmalate dehydrogenase activity"/>
    <property type="evidence" value="ECO:0007669"/>
    <property type="project" value="UniProtKB-EC"/>
</dbReference>